<dbReference type="AlphaFoldDB" id="W2FM10"/>
<accession>W2FM10</accession>
<evidence type="ECO:0000313" key="1">
    <source>
        <dbReference type="EMBL" id="ETK71832.1"/>
    </source>
</evidence>
<name>W2FM10_PHYNI</name>
<dbReference type="EMBL" id="KI689728">
    <property type="protein sequence ID" value="ETK71832.1"/>
    <property type="molecule type" value="Genomic_DNA"/>
</dbReference>
<protein>
    <submittedName>
        <fullName evidence="1">Uncharacterized protein</fullName>
    </submittedName>
</protein>
<sequence length="81" mass="9570">MDDAISPWDLYDLSGAVNLDTLSTMIDHFRRFRATRKKNIEVADQQGLRRSWCAFIRRWNQILDSVQSYWCLAVARHTPEL</sequence>
<feature type="non-terminal residue" evidence="1">
    <location>
        <position position="81"/>
    </location>
</feature>
<proteinExistence type="predicted"/>
<gene>
    <name evidence="1" type="ORF">L915_20985</name>
</gene>
<reference evidence="1" key="1">
    <citation type="submission" date="2013-11" db="EMBL/GenBank/DDBJ databases">
        <title>The Genome Sequence of Phytophthora parasitica CJ02B3.</title>
        <authorList>
            <consortium name="The Broad Institute Genomics Platform"/>
            <person name="Russ C."/>
            <person name="Tyler B."/>
            <person name="Panabieres F."/>
            <person name="Shan W."/>
            <person name="Tripathy S."/>
            <person name="Grunwald N."/>
            <person name="Machado M."/>
            <person name="Johnson C.S."/>
            <person name="Arredondo F."/>
            <person name="Hong C."/>
            <person name="Coffey M."/>
            <person name="Young S.K."/>
            <person name="Zeng Q."/>
            <person name="Gargeya S."/>
            <person name="Fitzgerald M."/>
            <person name="Abouelleil A."/>
            <person name="Alvarado L."/>
            <person name="Chapman S.B."/>
            <person name="Gainer-Dewar J."/>
            <person name="Goldberg J."/>
            <person name="Griggs A."/>
            <person name="Gujja S."/>
            <person name="Hansen M."/>
            <person name="Howarth C."/>
            <person name="Imamovic A."/>
            <person name="Ireland A."/>
            <person name="Larimer J."/>
            <person name="McCowan C."/>
            <person name="Murphy C."/>
            <person name="Pearson M."/>
            <person name="Poon T.W."/>
            <person name="Priest M."/>
            <person name="Roberts A."/>
            <person name="Saif S."/>
            <person name="Shea T."/>
            <person name="Sykes S."/>
            <person name="Wortman J."/>
            <person name="Nusbaum C."/>
            <person name="Birren B."/>
        </authorList>
    </citation>
    <scope>NUCLEOTIDE SEQUENCE [LARGE SCALE GENOMIC DNA]</scope>
    <source>
        <strain evidence="1">CJ02B3</strain>
    </source>
</reference>
<organism evidence="1">
    <name type="scientific">Phytophthora nicotianae</name>
    <name type="common">Potato buckeye rot agent</name>
    <name type="synonym">Phytophthora parasitica</name>
    <dbReference type="NCBI Taxonomy" id="4792"/>
    <lineage>
        <taxon>Eukaryota</taxon>
        <taxon>Sar</taxon>
        <taxon>Stramenopiles</taxon>
        <taxon>Oomycota</taxon>
        <taxon>Peronosporomycetes</taxon>
        <taxon>Peronosporales</taxon>
        <taxon>Peronosporaceae</taxon>
        <taxon>Phytophthora</taxon>
    </lineage>
</organism>
<dbReference type="VEuPathDB" id="FungiDB:PPTG_21860"/>
<dbReference type="Proteomes" id="UP000053236">
    <property type="component" value="Unassembled WGS sequence"/>
</dbReference>